<dbReference type="PANTHER" id="PTHR22765">
    <property type="entry name" value="RING FINGER AND PROTEASE ASSOCIATED DOMAIN-CONTAINING"/>
    <property type="match status" value="1"/>
</dbReference>
<keyword evidence="4" id="KW-1185">Reference proteome</keyword>
<reference evidence="3 4" key="1">
    <citation type="submission" date="2022-03" db="EMBL/GenBank/DDBJ databases">
        <authorList>
            <person name="Macdonald S."/>
            <person name="Ahmed S."/>
            <person name="Newling K."/>
        </authorList>
    </citation>
    <scope>NUCLEOTIDE SEQUENCE [LARGE SCALE GENOMIC DNA]</scope>
</reference>
<sequence length="218" mass="24880">MTEYTDYEYTVSPRRQSSTTPLTVKLTCTEVRRRKIRYRNGVTTSSPSLPDKSTVQQSGFIRLQKSNVPVELAPGPNETTVTSSSSEPTTKYSLDCAKIILQILRRFGITKYGSTIILSEIDTAITSSSSWGDRGVIEVKIWKIITKVCRIYGMTIEEYCSKPTLEEENDNECVICLEEFKQGEVVSTLICEHRFHAHCITKWKKISHQCPLCRIRFH</sequence>
<feature type="domain" description="RING-type" evidence="2">
    <location>
        <begin position="173"/>
        <end position="214"/>
    </location>
</feature>
<dbReference type="Proteomes" id="UP001642260">
    <property type="component" value="Unassembled WGS sequence"/>
</dbReference>
<name>A0ABC8KUB1_ERUVS</name>
<dbReference type="GO" id="GO:0008270">
    <property type="term" value="F:zinc ion binding"/>
    <property type="evidence" value="ECO:0007669"/>
    <property type="project" value="UniProtKB-KW"/>
</dbReference>
<keyword evidence="1" id="KW-0863">Zinc-finger</keyword>
<dbReference type="Pfam" id="PF13639">
    <property type="entry name" value="zf-RING_2"/>
    <property type="match status" value="1"/>
</dbReference>
<evidence type="ECO:0000259" key="2">
    <source>
        <dbReference type="PROSITE" id="PS50089"/>
    </source>
</evidence>
<keyword evidence="1" id="KW-0862">Zinc</keyword>
<dbReference type="Gene3D" id="3.30.40.10">
    <property type="entry name" value="Zinc/RING finger domain, C3HC4 (zinc finger)"/>
    <property type="match status" value="1"/>
</dbReference>
<keyword evidence="1" id="KW-0479">Metal-binding</keyword>
<dbReference type="SMART" id="SM00184">
    <property type="entry name" value="RING"/>
    <property type="match status" value="1"/>
</dbReference>
<dbReference type="CDD" id="cd16454">
    <property type="entry name" value="RING-H2_PA-TM-RING"/>
    <property type="match status" value="1"/>
</dbReference>
<comment type="caution">
    <text evidence="3">The sequence shown here is derived from an EMBL/GenBank/DDBJ whole genome shotgun (WGS) entry which is preliminary data.</text>
</comment>
<organism evidence="3 4">
    <name type="scientific">Eruca vesicaria subsp. sativa</name>
    <name type="common">Garden rocket</name>
    <name type="synonym">Eruca sativa</name>
    <dbReference type="NCBI Taxonomy" id="29727"/>
    <lineage>
        <taxon>Eukaryota</taxon>
        <taxon>Viridiplantae</taxon>
        <taxon>Streptophyta</taxon>
        <taxon>Embryophyta</taxon>
        <taxon>Tracheophyta</taxon>
        <taxon>Spermatophyta</taxon>
        <taxon>Magnoliopsida</taxon>
        <taxon>eudicotyledons</taxon>
        <taxon>Gunneridae</taxon>
        <taxon>Pentapetalae</taxon>
        <taxon>rosids</taxon>
        <taxon>malvids</taxon>
        <taxon>Brassicales</taxon>
        <taxon>Brassicaceae</taxon>
        <taxon>Brassiceae</taxon>
        <taxon>Eruca</taxon>
    </lineage>
</organism>
<dbReference type="AlphaFoldDB" id="A0ABC8KUB1"/>
<dbReference type="PANTHER" id="PTHR22765:SF434">
    <property type="entry name" value="GB|AAD18119.1-RELATED"/>
    <property type="match status" value="1"/>
</dbReference>
<dbReference type="InterPro" id="IPR051826">
    <property type="entry name" value="E3_ubiquitin-ligase_domain"/>
</dbReference>
<dbReference type="PROSITE" id="PS50089">
    <property type="entry name" value="ZF_RING_2"/>
    <property type="match status" value="1"/>
</dbReference>
<gene>
    <name evidence="3" type="ORF">ERUC_LOCUS26594</name>
</gene>
<evidence type="ECO:0000313" key="3">
    <source>
        <dbReference type="EMBL" id="CAH8360838.1"/>
    </source>
</evidence>
<dbReference type="InterPro" id="IPR013083">
    <property type="entry name" value="Znf_RING/FYVE/PHD"/>
</dbReference>
<protein>
    <recommendedName>
        <fullName evidence="2">RING-type domain-containing protein</fullName>
    </recommendedName>
</protein>
<dbReference type="SUPFAM" id="SSF57850">
    <property type="entry name" value="RING/U-box"/>
    <property type="match status" value="1"/>
</dbReference>
<accession>A0ABC8KUB1</accession>
<evidence type="ECO:0000313" key="4">
    <source>
        <dbReference type="Proteomes" id="UP001642260"/>
    </source>
</evidence>
<evidence type="ECO:0000256" key="1">
    <source>
        <dbReference type="PROSITE-ProRule" id="PRU00175"/>
    </source>
</evidence>
<proteinExistence type="predicted"/>
<dbReference type="EMBL" id="CAKOAT010295154">
    <property type="protein sequence ID" value="CAH8360838.1"/>
    <property type="molecule type" value="Genomic_DNA"/>
</dbReference>
<dbReference type="InterPro" id="IPR001841">
    <property type="entry name" value="Znf_RING"/>
</dbReference>